<dbReference type="InterPro" id="IPR011009">
    <property type="entry name" value="Kinase-like_dom_sf"/>
</dbReference>
<organism evidence="16 17">
    <name type="scientific">Clitoria ternatea</name>
    <name type="common">Butterfly pea</name>
    <dbReference type="NCBI Taxonomy" id="43366"/>
    <lineage>
        <taxon>Eukaryota</taxon>
        <taxon>Viridiplantae</taxon>
        <taxon>Streptophyta</taxon>
        <taxon>Embryophyta</taxon>
        <taxon>Tracheophyta</taxon>
        <taxon>Spermatophyta</taxon>
        <taxon>Magnoliopsida</taxon>
        <taxon>eudicotyledons</taxon>
        <taxon>Gunneridae</taxon>
        <taxon>Pentapetalae</taxon>
        <taxon>rosids</taxon>
        <taxon>fabids</taxon>
        <taxon>Fabales</taxon>
        <taxon>Fabaceae</taxon>
        <taxon>Papilionoideae</taxon>
        <taxon>50 kb inversion clade</taxon>
        <taxon>NPAAA clade</taxon>
        <taxon>indigoferoid/millettioid clade</taxon>
        <taxon>Phaseoleae</taxon>
        <taxon>Clitoria</taxon>
    </lineage>
</organism>
<dbReference type="GO" id="GO:0004672">
    <property type="term" value="F:protein kinase activity"/>
    <property type="evidence" value="ECO:0007669"/>
    <property type="project" value="InterPro"/>
</dbReference>
<accession>A0AAN9IIS5</accession>
<dbReference type="GO" id="GO:0030246">
    <property type="term" value="F:carbohydrate binding"/>
    <property type="evidence" value="ECO:0007669"/>
    <property type="project" value="UniProtKB-KW"/>
</dbReference>
<evidence type="ECO:0000256" key="7">
    <source>
        <dbReference type="ARBA" id="ARBA00022734"/>
    </source>
</evidence>
<keyword evidence="8" id="KW-0547">Nucleotide-binding</keyword>
<dbReference type="SUPFAM" id="SSF49899">
    <property type="entry name" value="Concanavalin A-like lectins/glucanases"/>
    <property type="match status" value="1"/>
</dbReference>
<proteinExistence type="inferred from homology"/>
<feature type="domain" description="Legume lectin" evidence="15">
    <location>
        <begin position="28"/>
        <end position="267"/>
    </location>
</feature>
<keyword evidence="7" id="KW-0430">Lectin</keyword>
<comment type="similarity">
    <text evidence="2">Belongs to the leguminous lectin family.</text>
</comment>
<feature type="domain" description="Protein kinase" evidence="14">
    <location>
        <begin position="332"/>
        <end position="444"/>
    </location>
</feature>
<keyword evidence="17" id="KW-1185">Reference proteome</keyword>
<keyword evidence="10 13" id="KW-1133">Transmembrane helix</keyword>
<evidence type="ECO:0000259" key="15">
    <source>
        <dbReference type="Pfam" id="PF00139"/>
    </source>
</evidence>
<dbReference type="Proteomes" id="UP001359559">
    <property type="component" value="Unassembled WGS sequence"/>
</dbReference>
<comment type="similarity">
    <text evidence="3">In the N-terminal section; belongs to the leguminous lectin family.</text>
</comment>
<reference evidence="16 17" key="1">
    <citation type="submission" date="2024-01" db="EMBL/GenBank/DDBJ databases">
        <title>The genomes of 5 underutilized Papilionoideae crops provide insights into root nodulation and disease resistance.</title>
        <authorList>
            <person name="Yuan L."/>
        </authorList>
    </citation>
    <scope>NUCLEOTIDE SEQUENCE [LARGE SCALE GENOMIC DNA]</scope>
    <source>
        <strain evidence="16">LY-2023</strain>
        <tissue evidence="16">Leaf</tissue>
    </source>
</reference>
<evidence type="ECO:0000256" key="9">
    <source>
        <dbReference type="ARBA" id="ARBA00022840"/>
    </source>
</evidence>
<keyword evidence="11 13" id="KW-0472">Membrane</keyword>
<evidence type="ECO:0000256" key="10">
    <source>
        <dbReference type="ARBA" id="ARBA00022989"/>
    </source>
</evidence>
<dbReference type="SUPFAM" id="SSF56112">
    <property type="entry name" value="Protein kinase-like (PK-like)"/>
    <property type="match status" value="1"/>
</dbReference>
<dbReference type="Gene3D" id="2.60.120.200">
    <property type="match status" value="1"/>
</dbReference>
<comment type="similarity">
    <text evidence="4">In the C-terminal section; belongs to the protein kinase superfamily. Ser/Thr protein kinase family.</text>
</comment>
<evidence type="ECO:0000256" key="3">
    <source>
        <dbReference type="ARBA" id="ARBA00008536"/>
    </source>
</evidence>
<dbReference type="InterPro" id="IPR013320">
    <property type="entry name" value="ConA-like_dom_sf"/>
</dbReference>
<protein>
    <submittedName>
        <fullName evidence="16">Uncharacterized protein</fullName>
    </submittedName>
</protein>
<comment type="caution">
    <text evidence="16">The sequence shown here is derived from an EMBL/GenBank/DDBJ whole genome shotgun (WGS) entry which is preliminary data.</text>
</comment>
<evidence type="ECO:0000256" key="6">
    <source>
        <dbReference type="ARBA" id="ARBA00022729"/>
    </source>
</evidence>
<evidence type="ECO:0000313" key="16">
    <source>
        <dbReference type="EMBL" id="KAK7278815.1"/>
    </source>
</evidence>
<keyword evidence="9" id="KW-0067">ATP-binding</keyword>
<name>A0AAN9IIS5_CLITE</name>
<dbReference type="Gene3D" id="1.10.510.10">
    <property type="entry name" value="Transferase(Phosphotransferase) domain 1"/>
    <property type="match status" value="1"/>
</dbReference>
<feature type="transmembrane region" description="Helical" evidence="13">
    <location>
        <begin position="274"/>
        <end position="297"/>
    </location>
</feature>
<dbReference type="GO" id="GO:0016020">
    <property type="term" value="C:membrane"/>
    <property type="evidence" value="ECO:0007669"/>
    <property type="project" value="UniProtKB-SubCell"/>
</dbReference>
<dbReference type="InterPro" id="IPR050528">
    <property type="entry name" value="L-type_Lectin-RKs"/>
</dbReference>
<gene>
    <name evidence="16" type="ORF">RJT34_23853</name>
</gene>
<evidence type="ECO:0000256" key="8">
    <source>
        <dbReference type="ARBA" id="ARBA00022741"/>
    </source>
</evidence>
<dbReference type="CDD" id="cd06899">
    <property type="entry name" value="lectin_legume_LecRK_Arcelin_ConA"/>
    <property type="match status" value="1"/>
</dbReference>
<dbReference type="GO" id="GO:0005524">
    <property type="term" value="F:ATP binding"/>
    <property type="evidence" value="ECO:0007669"/>
    <property type="project" value="UniProtKB-KW"/>
</dbReference>
<keyword evidence="6" id="KW-0732">Signal</keyword>
<evidence type="ECO:0000256" key="12">
    <source>
        <dbReference type="ARBA" id="ARBA00023170"/>
    </source>
</evidence>
<dbReference type="EMBL" id="JAYKXN010000006">
    <property type="protein sequence ID" value="KAK7278815.1"/>
    <property type="molecule type" value="Genomic_DNA"/>
</dbReference>
<dbReference type="FunFam" id="2.60.120.200:FF:000198">
    <property type="entry name" value="Probable L-type lectin-domain containing receptor kinase S.5"/>
    <property type="match status" value="1"/>
</dbReference>
<dbReference type="Pfam" id="PF00069">
    <property type="entry name" value="Pkinase"/>
    <property type="match status" value="1"/>
</dbReference>
<dbReference type="PANTHER" id="PTHR27007">
    <property type="match status" value="1"/>
</dbReference>
<evidence type="ECO:0000256" key="4">
    <source>
        <dbReference type="ARBA" id="ARBA00010217"/>
    </source>
</evidence>
<dbReference type="InterPro" id="IPR000719">
    <property type="entry name" value="Prot_kinase_dom"/>
</dbReference>
<evidence type="ECO:0000256" key="2">
    <source>
        <dbReference type="ARBA" id="ARBA00007606"/>
    </source>
</evidence>
<dbReference type="AlphaFoldDB" id="A0AAN9IIS5"/>
<keyword evidence="12" id="KW-0675">Receptor</keyword>
<evidence type="ECO:0000256" key="11">
    <source>
        <dbReference type="ARBA" id="ARBA00023136"/>
    </source>
</evidence>
<dbReference type="InterPro" id="IPR001220">
    <property type="entry name" value="Legume_lectin_dom"/>
</dbReference>
<keyword evidence="5 13" id="KW-0812">Transmembrane</keyword>
<dbReference type="Pfam" id="PF00139">
    <property type="entry name" value="Lectin_legB"/>
    <property type="match status" value="1"/>
</dbReference>
<comment type="subcellular location">
    <subcellularLocation>
        <location evidence="1">Membrane</location>
        <topology evidence="1">Single-pass type I membrane protein</topology>
    </subcellularLocation>
</comment>
<evidence type="ECO:0000256" key="1">
    <source>
        <dbReference type="ARBA" id="ARBA00004479"/>
    </source>
</evidence>
<evidence type="ECO:0000256" key="5">
    <source>
        <dbReference type="ARBA" id="ARBA00022692"/>
    </source>
</evidence>
<evidence type="ECO:0000259" key="14">
    <source>
        <dbReference type="Pfam" id="PF00069"/>
    </source>
</evidence>
<sequence length="493" mass="55104">MFFSRQAKYQLLGTIFSTITLTKVTCLFFNFPTFQPGDEANLLLSNDSKIDSYAIQITPDTFGPIHNYSGRAFYYKPYKLYSKKKNQFAAFNTTFVLRTTPQTSPGGEGLAFILTSDTILPENSSGEWLGIVNATSNGTSQVGILAVEIDTRKSFPEDGPDNHVGININSINSIKQVPLINSGINISSGVDVSVRIEYFNDTITVYGSTSGTLEMLMKTLLVSPPLNISSYLQEVVYLGFSASTSNFTELNCVRAWEFNGVHIPDDDDEKYPRWVYVIVAIVIVIIMVGLVVFFLIWQRKRYMEKDEDAYPRIEDQIQHSSMAPKKFKLKEIRKSTGTPGYMAPETFLTGRATVESDVYAFGVLVLEVVCGRRPGNVHAQDDYKNSIVYWVWELYGNGEIVDTVDERLKNEEIKEEEVEGMLVLGLACCHPNPHQRPSMRTALQVLNGEAAPPEVPKERPAFVWPAMPPPFKGDEDCSLLKGSLTPITDITGR</sequence>
<evidence type="ECO:0000256" key="13">
    <source>
        <dbReference type="SAM" id="Phobius"/>
    </source>
</evidence>
<evidence type="ECO:0000313" key="17">
    <source>
        <dbReference type="Proteomes" id="UP001359559"/>
    </source>
</evidence>